<dbReference type="Gene3D" id="3.30.420.10">
    <property type="entry name" value="Ribonuclease H-like superfamily/Ribonuclease H"/>
    <property type="match status" value="1"/>
</dbReference>
<dbReference type="PANTHER" id="PTHR46889">
    <property type="entry name" value="TRANSPOSASE INSF FOR INSERTION SEQUENCE IS3B-RELATED"/>
    <property type="match status" value="1"/>
</dbReference>
<reference evidence="3 4" key="1">
    <citation type="journal article" date="2019" name="Int. J. Syst. Evol. Microbiol.">
        <title>The Global Catalogue of Microorganisms (GCM) 10K type strain sequencing project: providing services to taxonomists for standard genome sequencing and annotation.</title>
        <authorList>
            <consortium name="The Broad Institute Genomics Platform"/>
            <consortium name="The Broad Institute Genome Sequencing Center for Infectious Disease"/>
            <person name="Wu L."/>
            <person name="Ma J."/>
        </authorList>
    </citation>
    <scope>NUCLEOTIDE SEQUENCE [LARGE SCALE GENOMIC DNA]</scope>
    <source>
        <strain evidence="3 4">JCM 14718</strain>
    </source>
</reference>
<evidence type="ECO:0000256" key="1">
    <source>
        <dbReference type="SAM" id="MobiDB-lite"/>
    </source>
</evidence>
<feature type="compositionally biased region" description="Polar residues" evidence="1">
    <location>
        <begin position="1"/>
        <end position="11"/>
    </location>
</feature>
<keyword evidence="4" id="KW-1185">Reference proteome</keyword>
<dbReference type="PANTHER" id="PTHR46889:SF4">
    <property type="entry name" value="TRANSPOSASE INSO FOR INSERTION SEQUENCE ELEMENT IS911B-RELATED"/>
    <property type="match status" value="1"/>
</dbReference>
<feature type="domain" description="Integrase catalytic" evidence="2">
    <location>
        <begin position="40"/>
        <end position="148"/>
    </location>
</feature>
<feature type="region of interest" description="Disordered" evidence="1">
    <location>
        <begin position="1"/>
        <end position="25"/>
    </location>
</feature>
<dbReference type="SUPFAM" id="SSF53098">
    <property type="entry name" value="Ribonuclease H-like"/>
    <property type="match status" value="1"/>
</dbReference>
<gene>
    <name evidence="3" type="ORF">GCM10009765_83010</name>
</gene>
<protein>
    <recommendedName>
        <fullName evidence="2">Integrase catalytic domain-containing protein</fullName>
    </recommendedName>
</protein>
<organism evidence="3 4">
    <name type="scientific">Fodinicola feengrottensis</name>
    <dbReference type="NCBI Taxonomy" id="435914"/>
    <lineage>
        <taxon>Bacteria</taxon>
        <taxon>Bacillati</taxon>
        <taxon>Actinomycetota</taxon>
        <taxon>Actinomycetes</taxon>
        <taxon>Mycobacteriales</taxon>
        <taxon>Fodinicola</taxon>
    </lineage>
</organism>
<dbReference type="Proteomes" id="UP001500618">
    <property type="component" value="Unassembled WGS sequence"/>
</dbReference>
<dbReference type="PROSITE" id="PS50994">
    <property type="entry name" value="INTEGRASE"/>
    <property type="match status" value="1"/>
</dbReference>
<dbReference type="InterPro" id="IPR001584">
    <property type="entry name" value="Integrase_cat-core"/>
</dbReference>
<evidence type="ECO:0000313" key="4">
    <source>
        <dbReference type="Proteomes" id="UP001500618"/>
    </source>
</evidence>
<dbReference type="InterPro" id="IPR036397">
    <property type="entry name" value="RNaseH_sf"/>
</dbReference>
<name>A0ABN2JCJ0_9ACTN</name>
<evidence type="ECO:0000313" key="3">
    <source>
        <dbReference type="EMBL" id="GAA1722462.1"/>
    </source>
</evidence>
<proteinExistence type="predicted"/>
<accession>A0ABN2JCJ0</accession>
<dbReference type="InterPro" id="IPR050900">
    <property type="entry name" value="Transposase_IS3/IS150/IS904"/>
</dbReference>
<evidence type="ECO:0000259" key="2">
    <source>
        <dbReference type="PROSITE" id="PS50994"/>
    </source>
</evidence>
<comment type="caution">
    <text evidence="3">The sequence shown here is derived from an EMBL/GenBank/DDBJ whole genome shotgun (WGS) entry which is preliminary data.</text>
</comment>
<sequence>MADSMATQNLVARNKKRRKGLTRPDKAAPIFPDLLNRDFTATAPNLQWVGDMTEIVTDEGKLYLATAIDLFSRRVLGAATGIHPDAELACAAIRMAVAARGRAVDGVIFHTDRGSTYTAADFTKLCSSLSLGQARLLPRRGCRSELSW</sequence>
<dbReference type="InterPro" id="IPR012337">
    <property type="entry name" value="RNaseH-like_sf"/>
</dbReference>
<dbReference type="EMBL" id="BAAANY010000054">
    <property type="protein sequence ID" value="GAA1722462.1"/>
    <property type="molecule type" value="Genomic_DNA"/>
</dbReference>
<dbReference type="Pfam" id="PF00665">
    <property type="entry name" value="rve"/>
    <property type="match status" value="1"/>
</dbReference>